<dbReference type="EMBL" id="LUCM01002669">
    <property type="protein sequence ID" value="KAA0197026.1"/>
    <property type="molecule type" value="Genomic_DNA"/>
</dbReference>
<accession>A0A8E0RZB3</accession>
<comment type="caution">
    <text evidence="1">The sequence shown here is derived from an EMBL/GenBank/DDBJ whole genome shotgun (WGS) entry which is preliminary data.</text>
</comment>
<reference evidence="1" key="1">
    <citation type="submission" date="2019-05" db="EMBL/GenBank/DDBJ databases">
        <title>Annotation for the trematode Fasciolopsis buski.</title>
        <authorList>
            <person name="Choi Y.-J."/>
        </authorList>
    </citation>
    <scope>NUCLEOTIDE SEQUENCE</scope>
    <source>
        <strain evidence="1">HT</strain>
        <tissue evidence="1">Whole worm</tissue>
    </source>
</reference>
<dbReference type="AlphaFoldDB" id="A0A8E0RZB3"/>
<dbReference type="Proteomes" id="UP000728185">
    <property type="component" value="Unassembled WGS sequence"/>
</dbReference>
<name>A0A8E0RZB3_9TREM</name>
<evidence type="ECO:0000313" key="1">
    <source>
        <dbReference type="EMBL" id="KAA0197026.1"/>
    </source>
</evidence>
<protein>
    <submittedName>
        <fullName evidence="1">Uncharacterized protein</fullName>
    </submittedName>
</protein>
<sequence length="128" mass="14367">MKGGHQNCRHGRRRNLTRQAYFMCEVCGEQTAWWASRVLLLDDENYRHNRRQYASLIQRILGFHSDGSVGQSSMDSGKQFAVKTASAAARENMNGFRLGLSVANHSLRSRLARNCAFPTGCLLPCPGH</sequence>
<proteinExistence type="predicted"/>
<organism evidence="1 2">
    <name type="scientific">Fasciolopsis buskii</name>
    <dbReference type="NCBI Taxonomy" id="27845"/>
    <lineage>
        <taxon>Eukaryota</taxon>
        <taxon>Metazoa</taxon>
        <taxon>Spiralia</taxon>
        <taxon>Lophotrochozoa</taxon>
        <taxon>Platyhelminthes</taxon>
        <taxon>Trematoda</taxon>
        <taxon>Digenea</taxon>
        <taxon>Plagiorchiida</taxon>
        <taxon>Echinostomata</taxon>
        <taxon>Echinostomatoidea</taxon>
        <taxon>Fasciolidae</taxon>
        <taxon>Fasciolopsis</taxon>
    </lineage>
</organism>
<gene>
    <name evidence="1" type="ORF">FBUS_03002</name>
</gene>
<evidence type="ECO:0000313" key="2">
    <source>
        <dbReference type="Proteomes" id="UP000728185"/>
    </source>
</evidence>
<keyword evidence="2" id="KW-1185">Reference proteome</keyword>